<dbReference type="EMBL" id="BARS01059432">
    <property type="protein sequence ID" value="GAG45182.1"/>
    <property type="molecule type" value="Genomic_DNA"/>
</dbReference>
<feature type="non-terminal residue" evidence="1">
    <location>
        <position position="46"/>
    </location>
</feature>
<dbReference type="AlphaFoldDB" id="X0YD28"/>
<dbReference type="Gene3D" id="3.40.190.10">
    <property type="entry name" value="Periplasmic binding protein-like II"/>
    <property type="match status" value="1"/>
</dbReference>
<gene>
    <name evidence="1" type="ORF">S01H1_86087</name>
</gene>
<evidence type="ECO:0000313" key="1">
    <source>
        <dbReference type="EMBL" id="GAG45182.1"/>
    </source>
</evidence>
<comment type="caution">
    <text evidence="1">The sequence shown here is derived from an EMBL/GenBank/DDBJ whole genome shotgun (WGS) entry which is preliminary data.</text>
</comment>
<name>X0YD28_9ZZZZ</name>
<sequence>PTISRIIWRVIPDDSARFLALKAGDIHALEQAGIEDIKAAEADPNM</sequence>
<reference evidence="1" key="1">
    <citation type="journal article" date="2014" name="Front. Microbiol.">
        <title>High frequency of phylogenetically diverse reductive dehalogenase-homologous genes in deep subseafloor sedimentary metagenomes.</title>
        <authorList>
            <person name="Kawai M."/>
            <person name="Futagami T."/>
            <person name="Toyoda A."/>
            <person name="Takaki Y."/>
            <person name="Nishi S."/>
            <person name="Hori S."/>
            <person name="Arai W."/>
            <person name="Tsubouchi T."/>
            <person name="Morono Y."/>
            <person name="Uchiyama I."/>
            <person name="Ito T."/>
            <person name="Fujiyama A."/>
            <person name="Inagaki F."/>
            <person name="Takami H."/>
        </authorList>
    </citation>
    <scope>NUCLEOTIDE SEQUENCE</scope>
    <source>
        <strain evidence="1">Expedition CK06-06</strain>
    </source>
</reference>
<accession>X0YD28</accession>
<dbReference type="SUPFAM" id="SSF53850">
    <property type="entry name" value="Periplasmic binding protein-like II"/>
    <property type="match status" value="1"/>
</dbReference>
<proteinExistence type="predicted"/>
<organism evidence="1">
    <name type="scientific">marine sediment metagenome</name>
    <dbReference type="NCBI Taxonomy" id="412755"/>
    <lineage>
        <taxon>unclassified sequences</taxon>
        <taxon>metagenomes</taxon>
        <taxon>ecological metagenomes</taxon>
    </lineage>
</organism>
<feature type="non-terminal residue" evidence="1">
    <location>
        <position position="1"/>
    </location>
</feature>
<protein>
    <submittedName>
        <fullName evidence="1">Uncharacterized protein</fullName>
    </submittedName>
</protein>